<keyword evidence="3" id="KW-1185">Reference proteome</keyword>
<feature type="transmembrane region" description="Helical" evidence="1">
    <location>
        <begin position="175"/>
        <end position="193"/>
    </location>
</feature>
<accession>A0ABY8QWF0</accession>
<gene>
    <name evidence="2" type="ORF">LWF01_01580</name>
</gene>
<feature type="transmembrane region" description="Helical" evidence="1">
    <location>
        <begin position="106"/>
        <end position="136"/>
    </location>
</feature>
<protein>
    <recommendedName>
        <fullName evidence="4">ABC transporter permease</fullName>
    </recommendedName>
</protein>
<dbReference type="EMBL" id="CP090958">
    <property type="protein sequence ID" value="WGW12485.1"/>
    <property type="molecule type" value="Genomic_DNA"/>
</dbReference>
<evidence type="ECO:0000256" key="1">
    <source>
        <dbReference type="SAM" id="Phobius"/>
    </source>
</evidence>
<sequence length="253" mass="25982">MNAPAAVLPAGHAEWIKLRTVRFNGWAAFGAMLLTIAFSVIVASSIAASAANGYDITASTAEIAANAITLGQLPVLMIAILLTCQEYGSGAIRLTLRSTPLRGQMLLARSAIVALMAFVLGALLAITGTITAALMIGDVDTATTADRIHTVIGTGAYLALAAVLMTGLGTILRSTIVTILAALLLLLASPVLAQVSSASWLQTAQTYLPSTAGTVLMSPDGSDYGAGVAVLILSCWALLAQLGGYLTLWLRDP</sequence>
<proteinExistence type="predicted"/>
<name>A0ABY8QWF0_9MICO</name>
<evidence type="ECO:0000313" key="3">
    <source>
        <dbReference type="Proteomes" id="UP001209083"/>
    </source>
</evidence>
<evidence type="ECO:0008006" key="4">
    <source>
        <dbReference type="Google" id="ProtNLM"/>
    </source>
</evidence>
<dbReference type="Proteomes" id="UP001209083">
    <property type="component" value="Chromosome"/>
</dbReference>
<evidence type="ECO:0000313" key="2">
    <source>
        <dbReference type="EMBL" id="WGW12485.1"/>
    </source>
</evidence>
<feature type="transmembrane region" description="Helical" evidence="1">
    <location>
        <begin position="224"/>
        <end position="250"/>
    </location>
</feature>
<keyword evidence="1" id="KW-0472">Membrane</keyword>
<dbReference type="RefSeq" id="WP_349639285.1">
    <property type="nucleotide sequence ID" value="NZ_CP090958.1"/>
</dbReference>
<feature type="transmembrane region" description="Helical" evidence="1">
    <location>
        <begin position="148"/>
        <end position="168"/>
    </location>
</feature>
<keyword evidence="1" id="KW-1133">Transmembrane helix</keyword>
<feature type="transmembrane region" description="Helical" evidence="1">
    <location>
        <begin position="63"/>
        <end position="85"/>
    </location>
</feature>
<reference evidence="2 3" key="1">
    <citation type="submission" date="2023-05" db="EMBL/GenBank/DDBJ databases">
        <title>Lithophilousrod everest ZFBP1038 complete genpme.</title>
        <authorList>
            <person name="Tian M."/>
        </authorList>
    </citation>
    <scope>NUCLEOTIDE SEQUENCE [LARGE SCALE GENOMIC DNA]</scope>
    <source>
        <strain evidence="2 3">ZFBP1038</strain>
    </source>
</reference>
<organism evidence="2 3">
    <name type="scientific">Saxibacter everestensis</name>
    <dbReference type="NCBI Taxonomy" id="2909229"/>
    <lineage>
        <taxon>Bacteria</taxon>
        <taxon>Bacillati</taxon>
        <taxon>Actinomycetota</taxon>
        <taxon>Actinomycetes</taxon>
        <taxon>Micrococcales</taxon>
        <taxon>Brevibacteriaceae</taxon>
        <taxon>Saxibacter</taxon>
    </lineage>
</organism>
<keyword evidence="1" id="KW-0812">Transmembrane</keyword>
<feature type="transmembrane region" description="Helical" evidence="1">
    <location>
        <begin position="26"/>
        <end position="51"/>
    </location>
</feature>